<evidence type="ECO:0000313" key="14">
    <source>
        <dbReference type="Proteomes" id="UP000491237"/>
    </source>
</evidence>
<comment type="catalytic activity">
    <reaction evidence="1">
        <text>(7,8-dihydropterin-6-yl)methyl diphosphate + 4-aminobenzoate = 7,8-dihydropteroate + diphosphate</text>
        <dbReference type="Rhea" id="RHEA:19949"/>
        <dbReference type="ChEBI" id="CHEBI:17836"/>
        <dbReference type="ChEBI" id="CHEBI:17839"/>
        <dbReference type="ChEBI" id="CHEBI:33019"/>
        <dbReference type="ChEBI" id="CHEBI:72950"/>
        <dbReference type="EC" id="2.5.1.15"/>
    </reaction>
</comment>
<evidence type="ECO:0000256" key="4">
    <source>
        <dbReference type="ARBA" id="ARBA00009503"/>
    </source>
</evidence>
<dbReference type="EC" id="2.5.1.15" evidence="5"/>
<dbReference type="NCBIfam" id="TIGR01496">
    <property type="entry name" value="DHPS"/>
    <property type="match status" value="1"/>
</dbReference>
<comment type="cofactor">
    <cofactor evidence="2">
        <name>Mg(2+)</name>
        <dbReference type="ChEBI" id="CHEBI:18420"/>
    </cofactor>
</comment>
<dbReference type="InterPro" id="IPR000489">
    <property type="entry name" value="Pterin-binding_dom"/>
</dbReference>
<evidence type="ECO:0000256" key="5">
    <source>
        <dbReference type="ARBA" id="ARBA00012458"/>
    </source>
</evidence>
<comment type="caution">
    <text evidence="13">The sequence shown here is derived from an EMBL/GenBank/DDBJ whole genome shotgun (WGS) entry which is preliminary data.</text>
</comment>
<evidence type="ECO:0000256" key="3">
    <source>
        <dbReference type="ARBA" id="ARBA00004763"/>
    </source>
</evidence>
<dbReference type="SUPFAM" id="SSF51717">
    <property type="entry name" value="Dihydropteroate synthetase-like"/>
    <property type="match status" value="1"/>
</dbReference>
<keyword evidence="7 13" id="KW-0808">Transferase</keyword>
<dbReference type="AlphaFoldDB" id="A0A844EAX0"/>
<dbReference type="GO" id="GO:0046654">
    <property type="term" value="P:tetrahydrofolate biosynthetic process"/>
    <property type="evidence" value="ECO:0007669"/>
    <property type="project" value="UniProtKB-UniPathway"/>
</dbReference>
<gene>
    <name evidence="13" type="primary">folP</name>
    <name evidence="13" type="ORF">GKC44_05465</name>
</gene>
<evidence type="ECO:0000256" key="10">
    <source>
        <dbReference type="ARBA" id="ARBA00022909"/>
    </source>
</evidence>
<dbReference type="GO" id="GO:0004156">
    <property type="term" value="F:dihydropteroate synthase activity"/>
    <property type="evidence" value="ECO:0007669"/>
    <property type="project" value="UniProtKB-EC"/>
</dbReference>
<evidence type="ECO:0000256" key="6">
    <source>
        <dbReference type="ARBA" id="ARBA00016919"/>
    </source>
</evidence>
<keyword evidence="9" id="KW-0460">Magnesium</keyword>
<comment type="pathway">
    <text evidence="3">Cofactor biosynthesis; tetrahydrofolate biosynthesis; 7,8-dihydrofolate from 2-amino-4-hydroxy-6-hydroxymethyl-7,8-dihydropteridine diphosphate and 4-aminobenzoate: step 1/2.</text>
</comment>
<keyword evidence="8" id="KW-0479">Metal-binding</keyword>
<accession>A0A844EAX0</accession>
<dbReference type="UniPathway" id="UPA00077">
    <property type="reaction ID" value="UER00156"/>
</dbReference>
<evidence type="ECO:0000256" key="8">
    <source>
        <dbReference type="ARBA" id="ARBA00022723"/>
    </source>
</evidence>
<dbReference type="PROSITE" id="PS50972">
    <property type="entry name" value="PTERIN_BINDING"/>
    <property type="match status" value="1"/>
</dbReference>
<dbReference type="Gene3D" id="3.20.20.20">
    <property type="entry name" value="Dihydropteroate synthase-like"/>
    <property type="match status" value="1"/>
</dbReference>
<feature type="domain" description="Pterin-binding" evidence="12">
    <location>
        <begin position="22"/>
        <end position="209"/>
    </location>
</feature>
<name>A0A844EAX0_9LACO</name>
<evidence type="ECO:0000256" key="2">
    <source>
        <dbReference type="ARBA" id="ARBA00001946"/>
    </source>
</evidence>
<evidence type="ECO:0000256" key="11">
    <source>
        <dbReference type="ARBA" id="ARBA00030193"/>
    </source>
</evidence>
<dbReference type="Pfam" id="PF00809">
    <property type="entry name" value="Pterin_bind"/>
    <property type="match status" value="1"/>
</dbReference>
<protein>
    <recommendedName>
        <fullName evidence="6">Dihydropteroate synthase</fullName>
        <ecNumber evidence="5">2.5.1.15</ecNumber>
    </recommendedName>
    <alternativeName>
        <fullName evidence="11">Dihydropteroate pyrophosphorylase</fullName>
    </alternativeName>
</protein>
<dbReference type="PANTHER" id="PTHR20941">
    <property type="entry name" value="FOLATE SYNTHESIS PROTEINS"/>
    <property type="match status" value="1"/>
</dbReference>
<dbReference type="InterPro" id="IPR045031">
    <property type="entry name" value="DHP_synth-like"/>
</dbReference>
<dbReference type="PANTHER" id="PTHR20941:SF1">
    <property type="entry name" value="FOLIC ACID SYNTHESIS PROTEIN FOL1"/>
    <property type="match status" value="1"/>
</dbReference>
<organism evidence="13 14">
    <name type="scientific">Lentilactobacillus parabuchneri</name>
    <dbReference type="NCBI Taxonomy" id="152331"/>
    <lineage>
        <taxon>Bacteria</taxon>
        <taxon>Bacillati</taxon>
        <taxon>Bacillota</taxon>
        <taxon>Bacilli</taxon>
        <taxon>Lactobacillales</taxon>
        <taxon>Lactobacillaceae</taxon>
        <taxon>Lentilactobacillus</taxon>
    </lineage>
</organism>
<comment type="similarity">
    <text evidence="4">Belongs to the DHPS family.</text>
</comment>
<sequence>MSRTQPLHFKGAHFDFDISKDPIIYSILNLTPDSFYDGGVNTGIDQVLHRIETELTYGAKIFELGGKSSKPHFDDISADEEWHRVAPYLKAIQERFPKAVLAIDSNTDEVIERALQSGIQIINDIDGFNSQTKLDLVGKYKPSVVTMFNGRNFDEQPQTLEDTMTSFFTDSIQRLEEQGLDRENIVIDPGVGFSNQNTLEFDLIKMRAT</sequence>
<dbReference type="InterPro" id="IPR011005">
    <property type="entry name" value="Dihydropteroate_synth-like_sf"/>
</dbReference>
<evidence type="ECO:0000256" key="7">
    <source>
        <dbReference type="ARBA" id="ARBA00022679"/>
    </source>
</evidence>
<reference evidence="13 14" key="1">
    <citation type="submission" date="2019-11" db="EMBL/GenBank/DDBJ databases">
        <title>Draft Genome Sequence of Plant Growth-Promoting Rhizosphere-Associated Bacteria.</title>
        <authorList>
            <person name="Vasilyev I.Y."/>
            <person name="Radchenko V."/>
            <person name="Ilnitskaya E.V."/>
        </authorList>
    </citation>
    <scope>NUCLEOTIDE SEQUENCE [LARGE SCALE GENOMIC DNA]</scope>
    <source>
        <strain evidence="13 14">VRA_07sq_f</strain>
    </source>
</reference>
<feature type="non-terminal residue" evidence="13">
    <location>
        <position position="209"/>
    </location>
</feature>
<dbReference type="GO" id="GO:0046656">
    <property type="term" value="P:folic acid biosynthetic process"/>
    <property type="evidence" value="ECO:0007669"/>
    <property type="project" value="UniProtKB-KW"/>
</dbReference>
<evidence type="ECO:0000256" key="9">
    <source>
        <dbReference type="ARBA" id="ARBA00022842"/>
    </source>
</evidence>
<proteinExistence type="inferred from homology"/>
<evidence type="ECO:0000313" key="13">
    <source>
        <dbReference type="EMBL" id="MSE20711.1"/>
    </source>
</evidence>
<dbReference type="EMBL" id="WKKY01000132">
    <property type="protein sequence ID" value="MSE20711.1"/>
    <property type="molecule type" value="Genomic_DNA"/>
</dbReference>
<evidence type="ECO:0000256" key="1">
    <source>
        <dbReference type="ARBA" id="ARBA00000012"/>
    </source>
</evidence>
<dbReference type="Proteomes" id="UP000491237">
    <property type="component" value="Unassembled WGS sequence"/>
</dbReference>
<keyword evidence="10" id="KW-0289">Folate biosynthesis</keyword>
<dbReference type="GO" id="GO:0005829">
    <property type="term" value="C:cytosol"/>
    <property type="evidence" value="ECO:0007669"/>
    <property type="project" value="TreeGrafter"/>
</dbReference>
<dbReference type="InterPro" id="IPR006390">
    <property type="entry name" value="DHP_synth_dom"/>
</dbReference>
<evidence type="ECO:0000259" key="12">
    <source>
        <dbReference type="PROSITE" id="PS50972"/>
    </source>
</evidence>
<dbReference type="GO" id="GO:0046872">
    <property type="term" value="F:metal ion binding"/>
    <property type="evidence" value="ECO:0007669"/>
    <property type="project" value="UniProtKB-KW"/>
</dbReference>